<dbReference type="AlphaFoldDB" id="A0A4Q2CYV3"/>
<dbReference type="OrthoDB" id="4760524at2759"/>
<evidence type="ECO:0000313" key="1">
    <source>
        <dbReference type="EMBL" id="RXW12030.1"/>
    </source>
</evidence>
<accession>A0A4Q2CYV3</accession>
<proteinExistence type="predicted"/>
<reference evidence="1 2" key="1">
    <citation type="submission" date="2019-01" db="EMBL/GenBank/DDBJ databases">
        <title>Draft genome sequence of Psathyrella aberdarensis IHI B618.</title>
        <authorList>
            <person name="Buettner E."/>
            <person name="Kellner H."/>
        </authorList>
    </citation>
    <scope>NUCLEOTIDE SEQUENCE [LARGE SCALE GENOMIC DNA]</scope>
    <source>
        <strain evidence="1 2">IHI B618</strain>
    </source>
</reference>
<dbReference type="EMBL" id="SDEE01001456">
    <property type="protein sequence ID" value="RXW12030.1"/>
    <property type="molecule type" value="Genomic_DNA"/>
</dbReference>
<evidence type="ECO:0000313" key="2">
    <source>
        <dbReference type="Proteomes" id="UP000290288"/>
    </source>
</evidence>
<gene>
    <name evidence="1" type="ORF">EST38_g13825</name>
</gene>
<dbReference type="Proteomes" id="UP000290288">
    <property type="component" value="Unassembled WGS sequence"/>
</dbReference>
<protein>
    <submittedName>
        <fullName evidence="1">Uncharacterized protein</fullName>
    </submittedName>
</protein>
<keyword evidence="2" id="KW-1185">Reference proteome</keyword>
<comment type="caution">
    <text evidence="1">The sequence shown here is derived from an EMBL/GenBank/DDBJ whole genome shotgun (WGS) entry which is preliminary data.</text>
</comment>
<organism evidence="1 2">
    <name type="scientific">Candolleomyces aberdarensis</name>
    <dbReference type="NCBI Taxonomy" id="2316362"/>
    <lineage>
        <taxon>Eukaryota</taxon>
        <taxon>Fungi</taxon>
        <taxon>Dikarya</taxon>
        <taxon>Basidiomycota</taxon>
        <taxon>Agaricomycotina</taxon>
        <taxon>Agaricomycetes</taxon>
        <taxon>Agaricomycetidae</taxon>
        <taxon>Agaricales</taxon>
        <taxon>Agaricineae</taxon>
        <taxon>Psathyrellaceae</taxon>
        <taxon>Candolleomyces</taxon>
    </lineage>
</organism>
<name>A0A4Q2CYV3_9AGAR</name>
<sequence>MVPRSLLKVEELSKVALGMQTLYDLRGKKSCREAPANHRQVTVESKVPGVVLVDGVDECEVEQEPRSHVSPRAGESIERTKDKDQLEILEVLREAALDPAFPFRIVIASRPESVFREFFNNENHKSSFAPSLVLDEKYNPNADILLFLEAKFSEIRRRYNLSPSWPPPGNPRHFARPSLWPTLLDQVLKATPTSARTNPFSHLDAFYTHILQSTPNRILAVKWLWLLKGEIPGWPHIFNDMRSPPAAFLLNLFLQTDNGNAEYVIGDLHSLIDVPPSDDLETPYKLYHKSLYDFLESEDRCGPIYVENLQCAEFLWGRVFDICTHKGLPACRPLDQQKFLHFFFNLFMPDISRFTSRLNFAPSSVDWWASGCVLHSEQGIMRMLYRVHLECHWYWCSLKCKLWRKSILRHCKKADWEVPSRTWLLRNRFDKFLDPSGVLRRKAEPKCA</sequence>